<organism evidence="3">
    <name type="scientific">marine metagenome</name>
    <dbReference type="NCBI Taxonomy" id="408172"/>
    <lineage>
        <taxon>unclassified sequences</taxon>
        <taxon>metagenomes</taxon>
        <taxon>ecological metagenomes</taxon>
    </lineage>
</organism>
<keyword evidence="2" id="KW-0812">Transmembrane</keyword>
<reference evidence="3" key="1">
    <citation type="submission" date="2018-05" db="EMBL/GenBank/DDBJ databases">
        <authorList>
            <person name="Lanie J.A."/>
            <person name="Ng W.-L."/>
            <person name="Kazmierczak K.M."/>
            <person name="Andrzejewski T.M."/>
            <person name="Davidsen T.M."/>
            <person name="Wayne K.J."/>
            <person name="Tettelin H."/>
            <person name="Glass J.I."/>
            <person name="Rusch D."/>
            <person name="Podicherti R."/>
            <person name="Tsui H.-C.T."/>
            <person name="Winkler M.E."/>
        </authorList>
    </citation>
    <scope>NUCLEOTIDE SEQUENCE</scope>
</reference>
<dbReference type="EMBL" id="UINC01071770">
    <property type="protein sequence ID" value="SVC06940.1"/>
    <property type="molecule type" value="Genomic_DNA"/>
</dbReference>
<feature type="transmembrane region" description="Helical" evidence="2">
    <location>
        <begin position="66"/>
        <end position="84"/>
    </location>
</feature>
<accession>A0A382J4H4</accession>
<dbReference type="AlphaFoldDB" id="A0A382J4H4"/>
<keyword evidence="2" id="KW-1133">Transmembrane helix</keyword>
<proteinExistence type="predicted"/>
<feature type="compositionally biased region" description="Basic and acidic residues" evidence="1">
    <location>
        <begin position="25"/>
        <end position="48"/>
    </location>
</feature>
<keyword evidence="2" id="KW-0472">Membrane</keyword>
<name>A0A382J4H4_9ZZZZ</name>
<evidence type="ECO:0000313" key="3">
    <source>
        <dbReference type="EMBL" id="SVC06940.1"/>
    </source>
</evidence>
<feature type="region of interest" description="Disordered" evidence="1">
    <location>
        <begin position="25"/>
        <end position="50"/>
    </location>
</feature>
<protein>
    <submittedName>
        <fullName evidence="3">Uncharacterized protein</fullName>
    </submittedName>
</protein>
<sequence length="105" mass="12190">MILAFTLPLMAQEVEVKEVDGKTEVTVKKQHDKKKWDRGGMKRSGMDQRKKRMAMAKKRKMHKKRAIRSFVRLVVIGGVAYYIGYTRGERSHKGGWDRKPPMGDK</sequence>
<evidence type="ECO:0000256" key="1">
    <source>
        <dbReference type="SAM" id="MobiDB-lite"/>
    </source>
</evidence>
<gene>
    <name evidence="3" type="ORF">METZ01_LOCUS259794</name>
</gene>
<evidence type="ECO:0000256" key="2">
    <source>
        <dbReference type="SAM" id="Phobius"/>
    </source>
</evidence>